<keyword evidence="5" id="KW-0997">Cell inner membrane</keyword>
<evidence type="ECO:0000256" key="11">
    <source>
        <dbReference type="ARBA" id="ARBA00023065"/>
    </source>
</evidence>
<organism evidence="17 18">
    <name type="scientific">Blastochloris sulfoviridis</name>
    <dbReference type="NCBI Taxonomy" id="50712"/>
    <lineage>
        <taxon>Bacteria</taxon>
        <taxon>Pseudomonadati</taxon>
        <taxon>Pseudomonadota</taxon>
        <taxon>Alphaproteobacteria</taxon>
        <taxon>Hyphomicrobiales</taxon>
        <taxon>Blastochloridaceae</taxon>
        <taxon>Blastochloris</taxon>
    </lineage>
</organism>
<dbReference type="PANTHER" id="PTHR30540">
    <property type="entry name" value="OSMOTIC STRESS POTASSIUM TRANSPORTER"/>
    <property type="match status" value="1"/>
</dbReference>
<keyword evidence="11 13" id="KW-0406">Ion transport</keyword>
<dbReference type="InterPro" id="IPR023051">
    <property type="entry name" value="Kup"/>
</dbReference>
<dbReference type="GO" id="GO:0005886">
    <property type="term" value="C:plasma membrane"/>
    <property type="evidence" value="ECO:0007669"/>
    <property type="project" value="UniProtKB-SubCell"/>
</dbReference>
<evidence type="ECO:0000256" key="14">
    <source>
        <dbReference type="SAM" id="MobiDB-lite"/>
    </source>
</evidence>
<keyword evidence="12 13" id="KW-0472">Membrane</keyword>
<feature type="transmembrane region" description="Helical" evidence="13">
    <location>
        <begin position="405"/>
        <end position="421"/>
    </location>
</feature>
<evidence type="ECO:0000256" key="13">
    <source>
        <dbReference type="HAMAP-Rule" id="MF_01522"/>
    </source>
</evidence>
<dbReference type="GO" id="GO:0015293">
    <property type="term" value="F:symporter activity"/>
    <property type="evidence" value="ECO:0007669"/>
    <property type="project" value="UniProtKB-UniRule"/>
</dbReference>
<evidence type="ECO:0000256" key="1">
    <source>
        <dbReference type="ARBA" id="ARBA00004141"/>
    </source>
</evidence>
<evidence type="ECO:0000256" key="6">
    <source>
        <dbReference type="ARBA" id="ARBA00022538"/>
    </source>
</evidence>
<keyword evidence="9 13" id="KW-0630">Potassium</keyword>
<feature type="region of interest" description="Disordered" evidence="14">
    <location>
        <begin position="1"/>
        <end position="62"/>
    </location>
</feature>
<gene>
    <name evidence="13" type="primary">kup</name>
    <name evidence="17" type="ORF">F1193_01605</name>
</gene>
<feature type="transmembrane region" description="Helical" evidence="13">
    <location>
        <begin position="68"/>
        <end position="87"/>
    </location>
</feature>
<feature type="domain" description="K+ potassium transporter integral membrane" evidence="15">
    <location>
        <begin position="75"/>
        <end position="524"/>
    </location>
</feature>
<dbReference type="AlphaFoldDB" id="A0A5M6I567"/>
<keyword evidence="18" id="KW-1185">Reference proteome</keyword>
<feature type="transmembrane region" description="Helical" evidence="13">
    <location>
        <begin position="427"/>
        <end position="450"/>
    </location>
</feature>
<evidence type="ECO:0000256" key="5">
    <source>
        <dbReference type="ARBA" id="ARBA00022519"/>
    </source>
</evidence>
<feature type="transmembrane region" description="Helical" evidence="13">
    <location>
        <begin position="462"/>
        <end position="480"/>
    </location>
</feature>
<comment type="catalytic activity">
    <reaction evidence="13">
        <text>K(+)(in) + H(+)(in) = K(+)(out) + H(+)(out)</text>
        <dbReference type="Rhea" id="RHEA:28490"/>
        <dbReference type="ChEBI" id="CHEBI:15378"/>
        <dbReference type="ChEBI" id="CHEBI:29103"/>
    </reaction>
</comment>
<evidence type="ECO:0000256" key="12">
    <source>
        <dbReference type="ARBA" id="ARBA00023136"/>
    </source>
</evidence>
<feature type="transmembrane region" description="Helical" evidence="13">
    <location>
        <begin position="271"/>
        <end position="296"/>
    </location>
</feature>
<comment type="function">
    <text evidence="13">Transport of potassium into the cell. Likely operates as a K(+):H(+) symporter.</text>
</comment>
<keyword evidence="4 13" id="KW-1003">Cell membrane</keyword>
<dbReference type="OrthoDB" id="9805577at2"/>
<evidence type="ECO:0000256" key="9">
    <source>
        <dbReference type="ARBA" id="ARBA00022958"/>
    </source>
</evidence>
<evidence type="ECO:0000256" key="10">
    <source>
        <dbReference type="ARBA" id="ARBA00022989"/>
    </source>
</evidence>
<dbReference type="GO" id="GO:0015079">
    <property type="term" value="F:potassium ion transmembrane transporter activity"/>
    <property type="evidence" value="ECO:0007669"/>
    <property type="project" value="UniProtKB-UniRule"/>
</dbReference>
<keyword evidence="10 13" id="KW-1133">Transmembrane helix</keyword>
<sequence>MNNKIEAAPSGRDTPERPPSQPTPDSAPSPESPAGPPPATPASASLPPPAGAAGLPGAREPVSREHRVTAGFGTLALGSLGVVYGDIGTSPLYAFREAVVAASGHGAVDRAAVIGILSLILWSLILVVTVKYVVILLRADNNGEGGTLTLVALAQRALGRSNNLVILLGIAGAALFYGDSIITPAISVLSAVEGLELIAPALEPVVVPITLVILIVLFAVQSSGTGRVAAFFGPIMAVWFATLAATGLSHITDDPAVFAALNPLEGVAFLYRHGTVALITLGAVCLAVTGAEALYADLGHFGRKPIRFAWLGFVFPALVLNYFGQGALVLAHPEAIENPFYRMAPDWALMPMIVLATLATVIASQAVITGAYSLTRQGVQLGLMPRLSVHYTSESHAGQFYMPRVNWFLLAGVVSLVLLFQRSGDLAAAYGIAVTSSMAVDAMLAFIVIWRIWGWHPAASALLILPFLFIDLSFVVANTLKFVQGGYVPVALGLFLALLMWTWVKGTRILFEKTRKSHVALTGLVASLERRPPPRVPGTAVFLTTDAETAPSALLHNLKHNKVLHEKNLIVTVASADEPRVADDERAVVECLSPSFMRIRLTFGYMESPNVPRGLALARKLGVSFDIMSTSFFLSRRSLRPAAEPGMPLWQDHLFILLSKTASDATDFFQIPAGRVVEVGTQITV</sequence>
<feature type="transmembrane region" description="Helical" evidence="13">
    <location>
        <begin position="164"/>
        <end position="186"/>
    </location>
</feature>
<dbReference type="InterPro" id="IPR053952">
    <property type="entry name" value="K_trans_C"/>
</dbReference>
<feature type="transmembrane region" description="Helical" evidence="13">
    <location>
        <begin position="308"/>
        <end position="328"/>
    </location>
</feature>
<evidence type="ECO:0000313" key="17">
    <source>
        <dbReference type="EMBL" id="KAA5603370.1"/>
    </source>
</evidence>
<accession>A0A5M6I567</accession>
<evidence type="ECO:0000313" key="18">
    <source>
        <dbReference type="Proteomes" id="UP000323886"/>
    </source>
</evidence>
<feature type="transmembrane region" description="Helical" evidence="13">
    <location>
        <begin position="111"/>
        <end position="134"/>
    </location>
</feature>
<keyword evidence="7 13" id="KW-0812">Transmembrane</keyword>
<comment type="similarity">
    <text evidence="2 13">Belongs to the HAK/KUP transporter (TC 2.A.72) family.</text>
</comment>
<dbReference type="Proteomes" id="UP000323886">
    <property type="component" value="Unassembled WGS sequence"/>
</dbReference>
<feature type="transmembrane region" description="Helical" evidence="13">
    <location>
        <begin position="486"/>
        <end position="504"/>
    </location>
</feature>
<evidence type="ECO:0000256" key="7">
    <source>
        <dbReference type="ARBA" id="ARBA00022692"/>
    </source>
</evidence>
<dbReference type="RefSeq" id="WP_150095919.1">
    <property type="nucleotide sequence ID" value="NZ_VWPL01000002.1"/>
</dbReference>
<dbReference type="PANTHER" id="PTHR30540:SF79">
    <property type="entry name" value="LOW AFFINITY POTASSIUM TRANSPORT SYSTEM PROTEIN KUP"/>
    <property type="match status" value="1"/>
</dbReference>
<evidence type="ECO:0000256" key="4">
    <source>
        <dbReference type="ARBA" id="ARBA00022475"/>
    </source>
</evidence>
<feature type="domain" description="K+ potassium transporter C-terminal" evidence="16">
    <location>
        <begin position="537"/>
        <end position="684"/>
    </location>
</feature>
<evidence type="ECO:0000256" key="3">
    <source>
        <dbReference type="ARBA" id="ARBA00022448"/>
    </source>
</evidence>
<comment type="caution">
    <text evidence="17">The sequence shown here is derived from an EMBL/GenBank/DDBJ whole genome shotgun (WGS) entry which is preliminary data.</text>
</comment>
<keyword evidence="6 13" id="KW-0633">Potassium transport</keyword>
<evidence type="ECO:0000256" key="2">
    <source>
        <dbReference type="ARBA" id="ARBA00007019"/>
    </source>
</evidence>
<protein>
    <recommendedName>
        <fullName evidence="13">Probable potassium transport system protein Kup</fullName>
    </recommendedName>
</protein>
<feature type="transmembrane region" description="Helical" evidence="13">
    <location>
        <begin position="348"/>
        <end position="374"/>
    </location>
</feature>
<dbReference type="Pfam" id="PF02705">
    <property type="entry name" value="K_trans"/>
    <property type="match status" value="1"/>
</dbReference>
<feature type="transmembrane region" description="Helical" evidence="13">
    <location>
        <begin position="231"/>
        <end position="251"/>
    </location>
</feature>
<feature type="compositionally biased region" description="Pro residues" evidence="14">
    <location>
        <begin position="17"/>
        <end position="50"/>
    </location>
</feature>
<keyword evidence="8 13" id="KW-0769">Symport</keyword>
<comment type="subcellular location">
    <subcellularLocation>
        <location evidence="13">Cell membrane</location>
        <topology evidence="13">Multi-pass membrane protein</topology>
    </subcellularLocation>
    <subcellularLocation>
        <location evidence="1">Membrane</location>
        <topology evidence="1">Multi-pass membrane protein</topology>
    </subcellularLocation>
</comment>
<evidence type="ECO:0000259" key="16">
    <source>
        <dbReference type="Pfam" id="PF22776"/>
    </source>
</evidence>
<evidence type="ECO:0000259" key="15">
    <source>
        <dbReference type="Pfam" id="PF02705"/>
    </source>
</evidence>
<dbReference type="HAMAP" id="MF_01522">
    <property type="entry name" value="Kup"/>
    <property type="match status" value="1"/>
</dbReference>
<proteinExistence type="inferred from homology"/>
<dbReference type="InterPro" id="IPR003855">
    <property type="entry name" value="K+_transporter"/>
</dbReference>
<dbReference type="EMBL" id="VWPL01000002">
    <property type="protein sequence ID" value="KAA5603370.1"/>
    <property type="molecule type" value="Genomic_DNA"/>
</dbReference>
<dbReference type="Pfam" id="PF22776">
    <property type="entry name" value="K_trans_C"/>
    <property type="match status" value="1"/>
</dbReference>
<dbReference type="InterPro" id="IPR053951">
    <property type="entry name" value="K_trans_N"/>
</dbReference>
<feature type="transmembrane region" description="Helical" evidence="13">
    <location>
        <begin position="198"/>
        <end position="219"/>
    </location>
</feature>
<name>A0A5M6I567_9HYPH</name>
<keyword evidence="3 13" id="KW-0813">Transport</keyword>
<evidence type="ECO:0000256" key="8">
    <source>
        <dbReference type="ARBA" id="ARBA00022847"/>
    </source>
</evidence>
<reference evidence="17 18" key="1">
    <citation type="submission" date="2019-09" db="EMBL/GenBank/DDBJ databases">
        <title>Draft Whole-Genome sequence of Blastochloris sulfoviridis DSM 729.</title>
        <authorList>
            <person name="Meyer T.E."/>
            <person name="Kyndt J.A."/>
        </authorList>
    </citation>
    <scope>NUCLEOTIDE SEQUENCE [LARGE SCALE GENOMIC DNA]</scope>
    <source>
        <strain evidence="17 18">DSM 729</strain>
    </source>
</reference>